<comment type="catalytic activity">
    <reaction evidence="8 9">
        <text>tRNA(Leu) + L-leucine + ATP = L-leucyl-tRNA(Leu) + AMP + diphosphate</text>
        <dbReference type="Rhea" id="RHEA:11688"/>
        <dbReference type="Rhea" id="RHEA-COMP:9613"/>
        <dbReference type="Rhea" id="RHEA-COMP:9622"/>
        <dbReference type="ChEBI" id="CHEBI:30616"/>
        <dbReference type="ChEBI" id="CHEBI:33019"/>
        <dbReference type="ChEBI" id="CHEBI:57427"/>
        <dbReference type="ChEBI" id="CHEBI:78442"/>
        <dbReference type="ChEBI" id="CHEBI:78494"/>
        <dbReference type="ChEBI" id="CHEBI:456215"/>
        <dbReference type="EC" id="6.1.1.4"/>
    </reaction>
</comment>
<feature type="short sequence motif" description="'HIGH' region" evidence="9">
    <location>
        <begin position="51"/>
        <end position="61"/>
    </location>
</feature>
<dbReference type="SUPFAM" id="SSF50677">
    <property type="entry name" value="ValRS/IleRS/LeuRS editing domain"/>
    <property type="match status" value="1"/>
</dbReference>
<keyword evidence="5 9" id="KW-0067">ATP-binding</keyword>
<evidence type="ECO:0000256" key="4">
    <source>
        <dbReference type="ARBA" id="ARBA00022741"/>
    </source>
</evidence>
<dbReference type="Gene3D" id="3.90.740.10">
    <property type="entry name" value="Valyl/Leucyl/Isoleucyl-tRNA synthetase, editing domain"/>
    <property type="match status" value="1"/>
</dbReference>
<reference evidence="17" key="1">
    <citation type="journal article" date="2019" name="Int. J. Syst. Evol. Microbiol.">
        <title>The Global Catalogue of Microorganisms (GCM) 10K type strain sequencing project: providing services to taxonomists for standard genome sequencing and annotation.</title>
        <authorList>
            <consortium name="The Broad Institute Genomics Platform"/>
            <consortium name="The Broad Institute Genome Sequencing Center for Infectious Disease"/>
            <person name="Wu L."/>
            <person name="Ma J."/>
        </authorList>
    </citation>
    <scope>NUCLEOTIDE SEQUENCE [LARGE SCALE GENOMIC DNA]</scope>
    <source>
        <strain evidence="17">CGMCC 1.8985</strain>
    </source>
</reference>
<sequence length="924" mass="102146">MPDPISSASDPISYGPAKVERAAQGYWDRTGAWEVTEDPSRPKYYCLAMLPYPSGALHMGHVRNYTIGDVISRHKRMTGHNVLQPMGWDAFGLPAENAAIKNRTAPAKWTYANIDHMRGQLKMLGYGIDWSREFATCSPDYYVHEQRMFTRLMKKGLAYRRNAVVNWDPVDQTVLANEQVIDGRGWRSGALVEKREIPQWFLKITDYAQELLDGLDTLDGWPDPVKTMQRNWIGRSEGLEFGFRVDGEDAPLRVYTTRPDTLMGVTFISIAAEHPLAVKAARDNPQLAAFLDELRRGGVSEAELEAQEKRGMATGQWAIHPVTGEDVPIYVANFVLMGYGTGAVMAVPAHDQRDWEFAKTYGLPVRPVVVPAAVRDALDELVHDVEADTDPFQAALAGGSVDAYDASAAVAVVRQYLAGVEQEGAYVERGYLINSGEYNGMDFDAAFAALAARFEAEGVGRRRVNFRLRDWGVSRQRYWGCPIPVVYCDACGAVPVPEDQLPVVLPEDVADAFSAGVVQSPIKADPEWRKTTCPSCAGPAERETDTFDTFMESSWYYARYTSPGATDMVDGRAKYWTPVDQYIGGIEHAILHLLYFRFYHKLLRDQGLVDSDEPVVNLLTQGMVVADTYYREDANGAREWFNPADVDVERDERGRVTGAHLASDGQPVQVGGIEKMSKSKNNGVDPQAMVDRYGADTVRLFSMFASPPTLSLEWNEAGVEGMSRFLRRIWRLVHDHAASLPQNHPSASPAGHAGSTLTPTQNTLRRHLHETIQKVNDDYARRHSFNTAIAALMELLNHVVKFDDHSEAGRALRHEALEAMVLMLNPVTPHACHALWQMLGHAEQVVDDVPFPVADAGALVRDAVTLAVQVNGKLRGTIEVAADAARDAIEARALAEPGVARVLDGLTVRKVIVVPGKIVNVVAA</sequence>
<evidence type="ECO:0000259" key="15">
    <source>
        <dbReference type="Pfam" id="PF13603"/>
    </source>
</evidence>
<dbReference type="InterPro" id="IPR025709">
    <property type="entry name" value="Leu_tRNA-synth_edit"/>
</dbReference>
<dbReference type="EC" id="6.1.1.4" evidence="9"/>
<evidence type="ECO:0000256" key="5">
    <source>
        <dbReference type="ARBA" id="ARBA00022840"/>
    </source>
</evidence>
<feature type="region of interest" description="Disordered" evidence="11">
    <location>
        <begin position="740"/>
        <end position="759"/>
    </location>
</feature>
<gene>
    <name evidence="9 16" type="primary">leuS</name>
    <name evidence="16" type="ORF">GCM10011394_15710</name>
</gene>
<evidence type="ECO:0000313" key="16">
    <source>
        <dbReference type="EMBL" id="GGK07355.1"/>
    </source>
</evidence>
<dbReference type="NCBIfam" id="TIGR00396">
    <property type="entry name" value="leuS_bact"/>
    <property type="match status" value="1"/>
</dbReference>
<organism evidence="16 17">
    <name type="scientific">Luteimonas terricola</name>
    <dbReference type="NCBI Taxonomy" id="645597"/>
    <lineage>
        <taxon>Bacteria</taxon>
        <taxon>Pseudomonadati</taxon>
        <taxon>Pseudomonadota</taxon>
        <taxon>Gammaproteobacteria</taxon>
        <taxon>Lysobacterales</taxon>
        <taxon>Lysobacteraceae</taxon>
        <taxon>Luteimonas</taxon>
    </lineage>
</organism>
<keyword evidence="6 9" id="KW-0648">Protein biosynthesis</keyword>
<dbReference type="InterPro" id="IPR015413">
    <property type="entry name" value="Methionyl/Leucyl_tRNA_Synth"/>
</dbReference>
<name>A0ABQ2EGA9_9GAMM</name>
<keyword evidence="3 9" id="KW-0436">Ligase</keyword>
<dbReference type="EMBL" id="BMME01000001">
    <property type="protein sequence ID" value="GGK07355.1"/>
    <property type="molecule type" value="Genomic_DNA"/>
</dbReference>
<dbReference type="Gene3D" id="1.10.730.10">
    <property type="entry name" value="Isoleucyl-tRNA Synthetase, Domain 1"/>
    <property type="match status" value="2"/>
</dbReference>
<evidence type="ECO:0000313" key="17">
    <source>
        <dbReference type="Proteomes" id="UP000599009"/>
    </source>
</evidence>
<evidence type="ECO:0000256" key="9">
    <source>
        <dbReference type="HAMAP-Rule" id="MF_00049"/>
    </source>
</evidence>
<dbReference type="PRINTS" id="PR00985">
    <property type="entry name" value="TRNASYNTHLEU"/>
</dbReference>
<feature type="binding site" evidence="9">
    <location>
        <position position="678"/>
    </location>
    <ligand>
        <name>ATP</name>
        <dbReference type="ChEBI" id="CHEBI:30616"/>
    </ligand>
</feature>
<keyword evidence="7 9" id="KW-0030">Aminoacyl-tRNA synthetase</keyword>
<keyword evidence="4 9" id="KW-0547">Nucleotide-binding</keyword>
<dbReference type="InterPro" id="IPR001412">
    <property type="entry name" value="aa-tRNA-synth_I_CS"/>
</dbReference>
<dbReference type="HAMAP" id="MF_00049_B">
    <property type="entry name" value="Leu_tRNA_synth_B"/>
    <property type="match status" value="1"/>
</dbReference>
<dbReference type="Gene3D" id="3.10.20.590">
    <property type="match status" value="1"/>
</dbReference>
<evidence type="ECO:0000256" key="8">
    <source>
        <dbReference type="ARBA" id="ARBA00047469"/>
    </source>
</evidence>
<dbReference type="SUPFAM" id="SSF52374">
    <property type="entry name" value="Nucleotidylyl transferase"/>
    <property type="match status" value="1"/>
</dbReference>
<dbReference type="InterPro" id="IPR013155">
    <property type="entry name" value="M/V/L/I-tRNA-synth_anticd-bd"/>
</dbReference>
<dbReference type="CDD" id="cd07958">
    <property type="entry name" value="Anticodon_Ia_Leu_BEm"/>
    <property type="match status" value="1"/>
</dbReference>
<dbReference type="Proteomes" id="UP000599009">
    <property type="component" value="Unassembled WGS sequence"/>
</dbReference>
<dbReference type="PROSITE" id="PS00178">
    <property type="entry name" value="AA_TRNA_LIGASE_I"/>
    <property type="match status" value="1"/>
</dbReference>
<feature type="domain" description="Aminoacyl-tRNA synthetase class Ia" evidence="12">
    <location>
        <begin position="674"/>
        <end position="708"/>
    </location>
</feature>
<keyword evidence="2 9" id="KW-0963">Cytoplasm</keyword>
<dbReference type="GO" id="GO:0016874">
    <property type="term" value="F:ligase activity"/>
    <property type="evidence" value="ECO:0007669"/>
    <property type="project" value="UniProtKB-KW"/>
</dbReference>
<dbReference type="PANTHER" id="PTHR43740">
    <property type="entry name" value="LEUCYL-TRNA SYNTHETASE"/>
    <property type="match status" value="1"/>
</dbReference>
<dbReference type="CDD" id="cd00812">
    <property type="entry name" value="LeuRS_core"/>
    <property type="match status" value="1"/>
</dbReference>
<comment type="caution">
    <text evidence="16">The sequence shown here is derived from an EMBL/GenBank/DDBJ whole genome shotgun (WGS) entry which is preliminary data.</text>
</comment>
<evidence type="ECO:0000259" key="13">
    <source>
        <dbReference type="Pfam" id="PF08264"/>
    </source>
</evidence>
<keyword evidence="17" id="KW-1185">Reference proteome</keyword>
<dbReference type="Pfam" id="PF13603">
    <property type="entry name" value="tRNA-synt_1_2"/>
    <property type="match status" value="1"/>
</dbReference>
<dbReference type="InterPro" id="IPR002302">
    <property type="entry name" value="Leu-tRNA-ligase"/>
</dbReference>
<protein>
    <recommendedName>
        <fullName evidence="9">Leucine--tRNA ligase</fullName>
        <ecNumber evidence="9">6.1.1.4</ecNumber>
    </recommendedName>
    <alternativeName>
        <fullName evidence="9">Leucyl-tRNA synthetase</fullName>
        <shortName evidence="9">LeuRS</shortName>
    </alternativeName>
</protein>
<feature type="domain" description="Leucyl-tRNA synthetase editing" evidence="15">
    <location>
        <begin position="230"/>
        <end position="380"/>
    </location>
</feature>
<dbReference type="Pfam" id="PF08264">
    <property type="entry name" value="Anticodon_1"/>
    <property type="match status" value="1"/>
</dbReference>
<dbReference type="InterPro" id="IPR009080">
    <property type="entry name" value="tRNAsynth_Ia_anticodon-bd"/>
</dbReference>
<evidence type="ECO:0000256" key="3">
    <source>
        <dbReference type="ARBA" id="ARBA00022598"/>
    </source>
</evidence>
<evidence type="ECO:0000256" key="1">
    <source>
        <dbReference type="ARBA" id="ARBA00005594"/>
    </source>
</evidence>
<dbReference type="Gene3D" id="3.40.50.620">
    <property type="entry name" value="HUPs"/>
    <property type="match status" value="2"/>
</dbReference>
<evidence type="ECO:0000259" key="12">
    <source>
        <dbReference type="Pfam" id="PF00133"/>
    </source>
</evidence>
<dbReference type="Gene3D" id="2.20.28.290">
    <property type="match status" value="1"/>
</dbReference>
<evidence type="ECO:0000256" key="6">
    <source>
        <dbReference type="ARBA" id="ARBA00022917"/>
    </source>
</evidence>
<dbReference type="Pfam" id="PF00133">
    <property type="entry name" value="tRNA-synt_1"/>
    <property type="match status" value="2"/>
</dbReference>
<comment type="similarity">
    <text evidence="1 9 10">Belongs to the class-I aminoacyl-tRNA synthetase family.</text>
</comment>
<evidence type="ECO:0000256" key="10">
    <source>
        <dbReference type="RuleBase" id="RU363035"/>
    </source>
</evidence>
<dbReference type="InterPro" id="IPR014729">
    <property type="entry name" value="Rossmann-like_a/b/a_fold"/>
</dbReference>
<evidence type="ECO:0000256" key="11">
    <source>
        <dbReference type="SAM" id="MobiDB-lite"/>
    </source>
</evidence>
<evidence type="ECO:0000259" key="14">
    <source>
        <dbReference type="Pfam" id="PF09334"/>
    </source>
</evidence>
<feature type="domain" description="Aminoacyl-tRNA synthetase class Ia" evidence="12">
    <location>
        <begin position="469"/>
        <end position="626"/>
    </location>
</feature>
<dbReference type="PANTHER" id="PTHR43740:SF2">
    <property type="entry name" value="LEUCINE--TRNA LIGASE, MITOCHONDRIAL"/>
    <property type="match status" value="1"/>
</dbReference>
<dbReference type="InterPro" id="IPR009008">
    <property type="entry name" value="Val/Leu/Ile-tRNA-synth_edit"/>
</dbReference>
<feature type="domain" description="Methionyl/Valyl/Leucyl/Isoleucyl-tRNA synthetase anticodon-binding" evidence="13">
    <location>
        <begin position="764"/>
        <end position="885"/>
    </location>
</feature>
<feature type="short sequence motif" description="'KMSKS' region" evidence="9">
    <location>
        <begin position="675"/>
        <end position="679"/>
    </location>
</feature>
<dbReference type="Pfam" id="PF09334">
    <property type="entry name" value="tRNA-synt_1g"/>
    <property type="match status" value="1"/>
</dbReference>
<comment type="subcellular location">
    <subcellularLocation>
        <location evidence="9">Cytoplasm</location>
    </subcellularLocation>
</comment>
<accession>A0ABQ2EGA9</accession>
<proteinExistence type="inferred from homology"/>
<dbReference type="InterPro" id="IPR002300">
    <property type="entry name" value="aa-tRNA-synth_Ia"/>
</dbReference>
<feature type="domain" description="Methionyl/Leucyl tRNA synthetase" evidence="14">
    <location>
        <begin position="48"/>
        <end position="180"/>
    </location>
</feature>
<evidence type="ECO:0000256" key="7">
    <source>
        <dbReference type="ARBA" id="ARBA00023146"/>
    </source>
</evidence>
<dbReference type="SUPFAM" id="SSF47323">
    <property type="entry name" value="Anticodon-binding domain of a subclass of class I aminoacyl-tRNA synthetases"/>
    <property type="match status" value="1"/>
</dbReference>
<evidence type="ECO:0000256" key="2">
    <source>
        <dbReference type="ARBA" id="ARBA00022490"/>
    </source>
</evidence>